<keyword evidence="4 6" id="KW-1133">Transmembrane helix</keyword>
<protein>
    <recommendedName>
        <fullName evidence="7">Major facilitator superfamily (MFS) profile domain-containing protein</fullName>
    </recommendedName>
</protein>
<feature type="domain" description="Major facilitator superfamily (MFS) profile" evidence="7">
    <location>
        <begin position="18"/>
        <end position="460"/>
    </location>
</feature>
<name>A0A3D8SHX7_9HELO</name>
<feature type="transmembrane region" description="Helical" evidence="6">
    <location>
        <begin position="407"/>
        <end position="425"/>
    </location>
</feature>
<dbReference type="InterPro" id="IPR050360">
    <property type="entry name" value="MFS_Sugar_Transporters"/>
</dbReference>
<accession>A0A3D8SHX7</accession>
<keyword evidence="3 6" id="KW-0812">Transmembrane</keyword>
<feature type="transmembrane region" description="Helical" evidence="6">
    <location>
        <begin position="367"/>
        <end position="386"/>
    </location>
</feature>
<feature type="transmembrane region" description="Helical" evidence="6">
    <location>
        <begin position="12"/>
        <end position="32"/>
    </location>
</feature>
<dbReference type="AlphaFoldDB" id="A0A3D8SHX7"/>
<feature type="transmembrane region" description="Helical" evidence="6">
    <location>
        <begin position="342"/>
        <end position="361"/>
    </location>
</feature>
<dbReference type="Proteomes" id="UP000256328">
    <property type="component" value="Unassembled WGS sequence"/>
</dbReference>
<dbReference type="Pfam" id="PF00083">
    <property type="entry name" value="Sugar_tr"/>
    <property type="match status" value="1"/>
</dbReference>
<dbReference type="EMBL" id="PDLN01000005">
    <property type="protein sequence ID" value="RDW85955.1"/>
    <property type="molecule type" value="Genomic_DNA"/>
</dbReference>
<dbReference type="PANTHER" id="PTHR48022:SF11">
    <property type="entry name" value="MONOSACCHARIDE TRANSPORTER (HXT8), PUTATIVE (AFU_ORTHOLOGUE AFUA_2G08120)-RELATED"/>
    <property type="match status" value="1"/>
</dbReference>
<dbReference type="InterPro" id="IPR036259">
    <property type="entry name" value="MFS_trans_sf"/>
</dbReference>
<evidence type="ECO:0000256" key="4">
    <source>
        <dbReference type="ARBA" id="ARBA00022989"/>
    </source>
</evidence>
<evidence type="ECO:0000256" key="6">
    <source>
        <dbReference type="SAM" id="Phobius"/>
    </source>
</evidence>
<feature type="transmembrane region" description="Helical" evidence="6">
    <location>
        <begin position="186"/>
        <end position="203"/>
    </location>
</feature>
<reference evidence="8 9" key="1">
    <citation type="journal article" date="2018" name="IMA Fungus">
        <title>IMA Genome-F 9: Draft genome sequence of Annulohypoxylon stygium, Aspergillus mulundensis, Berkeleyomyces basicola (syn. Thielaviopsis basicola), Ceratocystis smalleyi, two Cercospora beticola strains, Coleophoma cylindrospora, Fusarium fracticaudum, Phialophora cf. hyalina, and Morchella septimelata.</title>
        <authorList>
            <person name="Wingfield B.D."/>
            <person name="Bills G.F."/>
            <person name="Dong Y."/>
            <person name="Huang W."/>
            <person name="Nel W.J."/>
            <person name="Swalarsk-Parry B.S."/>
            <person name="Vaghefi N."/>
            <person name="Wilken P.M."/>
            <person name="An Z."/>
            <person name="de Beer Z.W."/>
            <person name="De Vos L."/>
            <person name="Chen L."/>
            <person name="Duong T.A."/>
            <person name="Gao Y."/>
            <person name="Hammerbacher A."/>
            <person name="Kikkert J.R."/>
            <person name="Li Y."/>
            <person name="Li H."/>
            <person name="Li K."/>
            <person name="Li Q."/>
            <person name="Liu X."/>
            <person name="Ma X."/>
            <person name="Naidoo K."/>
            <person name="Pethybridge S.J."/>
            <person name="Sun J."/>
            <person name="Steenkamp E.T."/>
            <person name="van der Nest M.A."/>
            <person name="van Wyk S."/>
            <person name="Wingfield M.J."/>
            <person name="Xiong C."/>
            <person name="Yue Q."/>
            <person name="Zhang X."/>
        </authorList>
    </citation>
    <scope>NUCLEOTIDE SEQUENCE [LARGE SCALE GENOMIC DNA]</scope>
    <source>
        <strain evidence="8 9">BP5796</strain>
    </source>
</reference>
<evidence type="ECO:0000313" key="9">
    <source>
        <dbReference type="Proteomes" id="UP000256328"/>
    </source>
</evidence>
<evidence type="ECO:0000256" key="2">
    <source>
        <dbReference type="ARBA" id="ARBA00010992"/>
    </source>
</evidence>
<dbReference type="Gene3D" id="1.20.1250.20">
    <property type="entry name" value="MFS general substrate transporter like domains"/>
    <property type="match status" value="1"/>
</dbReference>
<dbReference type="GO" id="GO:0016020">
    <property type="term" value="C:membrane"/>
    <property type="evidence" value="ECO:0007669"/>
    <property type="project" value="UniProtKB-SubCell"/>
</dbReference>
<evidence type="ECO:0000256" key="3">
    <source>
        <dbReference type="ARBA" id="ARBA00022692"/>
    </source>
</evidence>
<comment type="caution">
    <text evidence="8">The sequence shown here is derived from an EMBL/GenBank/DDBJ whole genome shotgun (WGS) entry which is preliminary data.</text>
</comment>
<dbReference type="PROSITE" id="PS50850">
    <property type="entry name" value="MFS"/>
    <property type="match status" value="1"/>
</dbReference>
<dbReference type="GO" id="GO:0005351">
    <property type="term" value="F:carbohydrate:proton symporter activity"/>
    <property type="evidence" value="ECO:0007669"/>
    <property type="project" value="TreeGrafter"/>
</dbReference>
<evidence type="ECO:0000256" key="1">
    <source>
        <dbReference type="ARBA" id="ARBA00004141"/>
    </source>
</evidence>
<dbReference type="OrthoDB" id="6612291at2759"/>
<evidence type="ECO:0000313" key="8">
    <source>
        <dbReference type="EMBL" id="RDW85955.1"/>
    </source>
</evidence>
<keyword evidence="9" id="KW-1185">Reference proteome</keyword>
<keyword evidence="5 6" id="KW-0472">Membrane</keyword>
<dbReference type="InterPro" id="IPR020846">
    <property type="entry name" value="MFS_dom"/>
</dbReference>
<feature type="transmembrane region" description="Helical" evidence="6">
    <location>
        <begin position="90"/>
        <end position="110"/>
    </location>
</feature>
<dbReference type="SUPFAM" id="SSF103473">
    <property type="entry name" value="MFS general substrate transporter"/>
    <property type="match status" value="1"/>
</dbReference>
<dbReference type="InterPro" id="IPR005828">
    <property type="entry name" value="MFS_sugar_transport-like"/>
</dbReference>
<feature type="transmembrane region" description="Helical" evidence="6">
    <location>
        <begin position="272"/>
        <end position="290"/>
    </location>
</feature>
<sequence>METSVDKGGVLNLYNIFILFFVGLGSMSYGYAASVISITLGQPSFSDYFNLATAKNGTELEATMNGLFQAGGVVGVLFLPFFADKYGRKMAIAWSAILLIFSGAFLGGSTNIGEFIFFRFISGAGAFSILAAVPIWMNEVVPARLRGGLVTLHAVLLVTGYASAAWVGVGFFFWEDPKGRRWRPPLALQCVWPLLLLFGLYWIPESPRWLVSKGRTAEARTILERLHSHKKDNLHSYALKEFYQIQKQVDIESTLQSSWLHIFKKPSYRRRAFLAIATTFFVQCSGVLVINNYGPTLYKTLGYTTVMQLIYPSIWLTVGIVFTALAIPLVDRFPRPKYMACGIAGCMVTLACEAAIVARFVPSQNFPALRAGVAMLFVFEVFYAVFLDGTQFGYLGELFPTHIRAKGICLGVATISLTNIMWLQSAPTAFITIGWKFYLVLIIPGTIGSVIMFFCFPDTNGLPLEEIAAIFGDADEVAVYQRDIDINDIANGAVGHHMDELASSKASISQVEQAVVRYTAPGNITNV</sequence>
<comment type="similarity">
    <text evidence="2">Belongs to the major facilitator superfamily. Sugar transporter (TC 2.A.1.1) family.</text>
</comment>
<feature type="transmembrane region" description="Helical" evidence="6">
    <location>
        <begin position="116"/>
        <end position="137"/>
    </location>
</feature>
<gene>
    <name evidence="8" type="ORF">BP5796_04280</name>
</gene>
<feature type="transmembrane region" description="Helical" evidence="6">
    <location>
        <begin position="437"/>
        <end position="456"/>
    </location>
</feature>
<organism evidence="8 9">
    <name type="scientific">Coleophoma crateriformis</name>
    <dbReference type="NCBI Taxonomy" id="565419"/>
    <lineage>
        <taxon>Eukaryota</taxon>
        <taxon>Fungi</taxon>
        <taxon>Dikarya</taxon>
        <taxon>Ascomycota</taxon>
        <taxon>Pezizomycotina</taxon>
        <taxon>Leotiomycetes</taxon>
        <taxon>Helotiales</taxon>
        <taxon>Dermateaceae</taxon>
        <taxon>Coleophoma</taxon>
    </lineage>
</organism>
<feature type="transmembrane region" description="Helical" evidence="6">
    <location>
        <begin position="310"/>
        <end position="330"/>
    </location>
</feature>
<dbReference type="PANTHER" id="PTHR48022">
    <property type="entry name" value="PLASTIDIC GLUCOSE TRANSPORTER 4"/>
    <property type="match status" value="1"/>
</dbReference>
<evidence type="ECO:0000259" key="7">
    <source>
        <dbReference type="PROSITE" id="PS50850"/>
    </source>
</evidence>
<evidence type="ECO:0000256" key="5">
    <source>
        <dbReference type="ARBA" id="ARBA00023136"/>
    </source>
</evidence>
<feature type="transmembrane region" description="Helical" evidence="6">
    <location>
        <begin position="149"/>
        <end position="174"/>
    </location>
</feature>
<comment type="subcellular location">
    <subcellularLocation>
        <location evidence="1">Membrane</location>
        <topology evidence="1">Multi-pass membrane protein</topology>
    </subcellularLocation>
</comment>
<proteinExistence type="inferred from homology"/>